<dbReference type="SUPFAM" id="SSF117856">
    <property type="entry name" value="AF0104/ALDC/Ptd012-like"/>
    <property type="match status" value="1"/>
</dbReference>
<evidence type="ECO:0000256" key="1">
    <source>
        <dbReference type="ARBA" id="ARBA00023015"/>
    </source>
</evidence>
<keyword evidence="3 4" id="KW-0804">Transcription</keyword>
<protein>
    <recommendedName>
        <fullName evidence="4">AT-hook motif nuclear-localized protein</fullName>
    </recommendedName>
</protein>
<evidence type="ECO:0000313" key="7">
    <source>
        <dbReference type="Proteomes" id="UP001370490"/>
    </source>
</evidence>
<keyword evidence="2 4" id="KW-0238">DNA-binding</keyword>
<feature type="domain" description="PPC" evidence="5">
    <location>
        <begin position="89"/>
        <end position="190"/>
    </location>
</feature>
<dbReference type="InterPro" id="IPR005175">
    <property type="entry name" value="PPC_dom"/>
</dbReference>
<evidence type="ECO:0000259" key="5">
    <source>
        <dbReference type="Pfam" id="PF03479"/>
    </source>
</evidence>
<dbReference type="Gene3D" id="3.30.1330.80">
    <property type="entry name" value="Hypothetical protein, similar to alpha- acetolactate decarboxylase, domain 2"/>
    <property type="match status" value="1"/>
</dbReference>
<comment type="caution">
    <text evidence="6">The sequence shown here is derived from an EMBL/GenBank/DDBJ whole genome shotgun (WGS) entry which is preliminary data.</text>
</comment>
<name>A0AAN8W3R1_9MAGN</name>
<comment type="domain">
    <text evidence="4">The PPC domain mediates interactions between AHL proteins.</text>
</comment>
<reference evidence="6 7" key="1">
    <citation type="submission" date="2023-12" db="EMBL/GenBank/DDBJ databases">
        <title>A high-quality genome assembly for Dillenia turbinata (Dilleniales).</title>
        <authorList>
            <person name="Chanderbali A."/>
        </authorList>
    </citation>
    <scope>NUCLEOTIDE SEQUENCE [LARGE SCALE GENOMIC DNA]</scope>
    <source>
        <strain evidence="6">LSX21</strain>
        <tissue evidence="6">Leaf</tissue>
    </source>
</reference>
<keyword evidence="4" id="KW-0539">Nucleus</keyword>
<dbReference type="EMBL" id="JBAMMX010000002">
    <property type="protein sequence ID" value="KAK6945515.1"/>
    <property type="molecule type" value="Genomic_DNA"/>
</dbReference>
<sequence>MAAQNSTDHLGSSSGNPNAWAGKEIVLGLEAPRPSPLEIKPENLSEPWCLQRPKRRRGSGVGRVSKLYEVDAQTLESDGSIQIYYNVKDLSKWIESYIKEHSRAVYVLSATGKISHVAIRYVRSGNIQLLQGDLDIIFLTGACLPNWIGQSGYTGGLKTCLLSPTGESVTGLVSGTLIAGGTIQVVFLSFSIDQHHKGKNRNRADPTAGTSAQFFFFGHSDPKAFIPRIRPSKAVERAMIDLKTYCSCRWRRGSDPVIMLFLDADPSVLKLFSWRRVEKAHLGRDIKDVSTVMGLNLQGKSGKVLIWIVCGPSLAAT</sequence>
<accession>A0AAN8W3R1</accession>
<evidence type="ECO:0000256" key="3">
    <source>
        <dbReference type="ARBA" id="ARBA00023163"/>
    </source>
</evidence>
<dbReference type="GO" id="GO:0005634">
    <property type="term" value="C:nucleus"/>
    <property type="evidence" value="ECO:0007669"/>
    <property type="project" value="UniProtKB-SubCell"/>
</dbReference>
<organism evidence="6 7">
    <name type="scientific">Dillenia turbinata</name>
    <dbReference type="NCBI Taxonomy" id="194707"/>
    <lineage>
        <taxon>Eukaryota</taxon>
        <taxon>Viridiplantae</taxon>
        <taxon>Streptophyta</taxon>
        <taxon>Embryophyta</taxon>
        <taxon>Tracheophyta</taxon>
        <taxon>Spermatophyta</taxon>
        <taxon>Magnoliopsida</taxon>
        <taxon>eudicotyledons</taxon>
        <taxon>Gunneridae</taxon>
        <taxon>Pentapetalae</taxon>
        <taxon>Dilleniales</taxon>
        <taxon>Dilleniaceae</taxon>
        <taxon>Dillenia</taxon>
    </lineage>
</organism>
<comment type="function">
    <text evidence="4">Transcription factor that specifically binds AT-rich DNA sequences related to the nuclear matrix attachment regions (MARs).</text>
</comment>
<dbReference type="AlphaFoldDB" id="A0AAN8W3R1"/>
<evidence type="ECO:0000313" key="6">
    <source>
        <dbReference type="EMBL" id="KAK6945515.1"/>
    </source>
</evidence>
<dbReference type="Pfam" id="PF03479">
    <property type="entry name" value="PCC"/>
    <property type="match status" value="1"/>
</dbReference>
<proteinExistence type="predicted"/>
<dbReference type="PANTHER" id="PTHR31500">
    <property type="entry name" value="AT-HOOK MOTIF NUCLEAR-LOCALIZED PROTEIN 9"/>
    <property type="match status" value="1"/>
</dbReference>
<dbReference type="GO" id="GO:0003680">
    <property type="term" value="F:minor groove of adenine-thymine-rich DNA binding"/>
    <property type="evidence" value="ECO:0007669"/>
    <property type="project" value="UniProtKB-UniRule"/>
</dbReference>
<keyword evidence="7" id="KW-1185">Reference proteome</keyword>
<dbReference type="Proteomes" id="UP001370490">
    <property type="component" value="Unassembled WGS sequence"/>
</dbReference>
<evidence type="ECO:0000256" key="2">
    <source>
        <dbReference type="ARBA" id="ARBA00023125"/>
    </source>
</evidence>
<keyword evidence="1 4" id="KW-0805">Transcription regulation</keyword>
<dbReference type="CDD" id="cd11378">
    <property type="entry name" value="DUF296"/>
    <property type="match status" value="1"/>
</dbReference>
<evidence type="ECO:0000256" key="4">
    <source>
        <dbReference type="RuleBase" id="RU367031"/>
    </source>
</evidence>
<gene>
    <name evidence="6" type="ORF">RJ641_013059</name>
</gene>
<dbReference type="PANTHER" id="PTHR31500:SF57">
    <property type="entry name" value="AT-HOOK MOTIF NUCLEAR-LOCALIZED PROTEIN 10"/>
    <property type="match status" value="1"/>
</dbReference>
<comment type="subcellular location">
    <subcellularLocation>
        <location evidence="4">Nucleus</location>
    </subcellularLocation>
</comment>
<dbReference type="InterPro" id="IPR039605">
    <property type="entry name" value="AHL"/>
</dbReference>